<dbReference type="Proteomes" id="UP000306319">
    <property type="component" value="Unassembled WGS sequence"/>
</dbReference>
<gene>
    <name evidence="1" type="ORF">E5331_05415</name>
</gene>
<comment type="caution">
    <text evidence="1">The sequence shown here is derived from an EMBL/GenBank/DDBJ whole genome shotgun (WGS) entry which is preliminary data.</text>
</comment>
<reference evidence="1" key="1">
    <citation type="submission" date="2019-04" db="EMBL/GenBank/DDBJ databases">
        <title>Microbes associate with the intestines of laboratory mice.</title>
        <authorList>
            <person name="Navarre W."/>
            <person name="Wong E."/>
            <person name="Huang K."/>
            <person name="Tropini C."/>
            <person name="Ng K."/>
            <person name="Yu B."/>
        </authorList>
    </citation>
    <scope>NUCLEOTIDE SEQUENCE</scope>
    <source>
        <strain evidence="1">NM04_E33</strain>
    </source>
</reference>
<proteinExistence type="predicted"/>
<name>A0AC61RH76_9BACT</name>
<evidence type="ECO:0000313" key="1">
    <source>
        <dbReference type="EMBL" id="TGY79815.1"/>
    </source>
</evidence>
<evidence type="ECO:0000313" key="2">
    <source>
        <dbReference type="Proteomes" id="UP000306319"/>
    </source>
</evidence>
<organism evidence="1 2">
    <name type="scientific">Lepagella muris</name>
    <dbReference type="NCBI Taxonomy" id="3032870"/>
    <lineage>
        <taxon>Bacteria</taxon>
        <taxon>Pseudomonadati</taxon>
        <taxon>Bacteroidota</taxon>
        <taxon>Bacteroidia</taxon>
        <taxon>Bacteroidales</taxon>
        <taxon>Muribaculaceae</taxon>
        <taxon>Lepagella</taxon>
    </lineage>
</organism>
<sequence length="464" mass="51165">MNNIKLCAAGALMAVALSSCHIYKKYELPVNDSQIVGDFKKAVDTPVDSTALPYLGWEKIFQDPKLQNLIHLALANNKDLKNAKLNVDIARAQLKGAKLSYFPAVAISPNGGTATYGGNKMDWTDMNWSYTIPLSVSWEIDAFAKILNRKRGAQVSMEMSKDYEQAVHSQIVCGVASAYYSLVMLNQQLDLTKRTCDIWAEQVTSMELLKEAGRTTEAAVVQSRANLYNIQSSIPTLEHSIHSVQNTISLLLNTYPQTWDVTNTLDFSIPDQLINGIPVSYLAVRPDVRAAEKSMAVAYYSTNSARAAFYPSIVISAQGGFTNLLGSMIKNPGEWFFQLAGQLTAPIFSRGQNIASLEAAKAQQKQALNNFEYAVLSASADVSNALVSYNKNVEKNKFLQLQVDELEKSVEYTNELFMYNQSTTYLEVLTARSSLLNAQLACIANWHERAAALISLYQSVGGGR</sequence>
<protein>
    <submittedName>
        <fullName evidence="1">TolC family protein</fullName>
    </submittedName>
</protein>
<keyword evidence="2" id="KW-1185">Reference proteome</keyword>
<accession>A0AC61RH76</accession>
<dbReference type="EMBL" id="SRYB01000005">
    <property type="protein sequence ID" value="TGY79815.1"/>
    <property type="molecule type" value="Genomic_DNA"/>
</dbReference>